<dbReference type="KEGG" id="fer:FNB15_20375"/>
<dbReference type="OrthoDB" id="7232729at2"/>
<accession>A0A516H6S9</accession>
<evidence type="ECO:0000256" key="2">
    <source>
        <dbReference type="ARBA" id="ARBA00005695"/>
    </source>
</evidence>
<reference evidence="6 7" key="1">
    <citation type="submission" date="2019-07" db="EMBL/GenBank/DDBJ databases">
        <title>Genome sequencing for Ferrovibrio sp. K5.</title>
        <authorList>
            <person name="Park S.-J."/>
        </authorList>
    </citation>
    <scope>NUCLEOTIDE SEQUENCE [LARGE SCALE GENOMIC DNA]</scope>
    <source>
        <strain evidence="6 7">K5</strain>
    </source>
</reference>
<dbReference type="Gene3D" id="3.40.190.10">
    <property type="entry name" value="Periplasmic binding protein-like II"/>
    <property type="match status" value="1"/>
</dbReference>
<comment type="subcellular location">
    <subcellularLocation>
        <location evidence="1">Periplasm</location>
    </subcellularLocation>
</comment>
<keyword evidence="7" id="KW-1185">Reference proteome</keyword>
<gene>
    <name evidence="6" type="ORF">FNB15_20375</name>
</gene>
<dbReference type="AlphaFoldDB" id="A0A516H6S9"/>
<dbReference type="EMBL" id="CP041636">
    <property type="protein sequence ID" value="QDO99479.1"/>
    <property type="molecule type" value="Genomic_DNA"/>
</dbReference>
<dbReference type="CDD" id="cd08502">
    <property type="entry name" value="PBP2_NikA_DppA_OppA_like_16"/>
    <property type="match status" value="1"/>
</dbReference>
<dbReference type="GO" id="GO:0015833">
    <property type="term" value="P:peptide transport"/>
    <property type="evidence" value="ECO:0007669"/>
    <property type="project" value="TreeGrafter"/>
</dbReference>
<dbReference type="PANTHER" id="PTHR30290:SF38">
    <property type="entry name" value="D,D-DIPEPTIDE-BINDING PERIPLASMIC PROTEIN DDPA-RELATED"/>
    <property type="match status" value="1"/>
</dbReference>
<dbReference type="GO" id="GO:0030288">
    <property type="term" value="C:outer membrane-bounded periplasmic space"/>
    <property type="evidence" value="ECO:0007669"/>
    <property type="project" value="UniProtKB-ARBA"/>
</dbReference>
<feature type="signal peptide" evidence="4">
    <location>
        <begin position="1"/>
        <end position="27"/>
    </location>
</feature>
<dbReference type="GO" id="GO:1904680">
    <property type="term" value="F:peptide transmembrane transporter activity"/>
    <property type="evidence" value="ECO:0007669"/>
    <property type="project" value="TreeGrafter"/>
</dbReference>
<dbReference type="Gene3D" id="3.10.105.10">
    <property type="entry name" value="Dipeptide-binding Protein, Domain 3"/>
    <property type="match status" value="1"/>
</dbReference>
<dbReference type="Pfam" id="PF00496">
    <property type="entry name" value="SBP_bac_5"/>
    <property type="match status" value="1"/>
</dbReference>
<dbReference type="Proteomes" id="UP000317496">
    <property type="component" value="Chromosome"/>
</dbReference>
<feature type="chain" id="PRO_5022021655" evidence="4">
    <location>
        <begin position="28"/>
        <end position="525"/>
    </location>
</feature>
<dbReference type="GO" id="GO:0043190">
    <property type="term" value="C:ATP-binding cassette (ABC) transporter complex"/>
    <property type="evidence" value="ECO:0007669"/>
    <property type="project" value="InterPro"/>
</dbReference>
<dbReference type="Gene3D" id="3.90.76.10">
    <property type="entry name" value="Dipeptide-binding Protein, Domain 1"/>
    <property type="match status" value="1"/>
</dbReference>
<dbReference type="InterPro" id="IPR000914">
    <property type="entry name" value="SBP_5_dom"/>
</dbReference>
<organism evidence="6 7">
    <name type="scientific">Ferrovibrio terrae</name>
    <dbReference type="NCBI Taxonomy" id="2594003"/>
    <lineage>
        <taxon>Bacteria</taxon>
        <taxon>Pseudomonadati</taxon>
        <taxon>Pseudomonadota</taxon>
        <taxon>Alphaproteobacteria</taxon>
        <taxon>Rhodospirillales</taxon>
        <taxon>Rhodospirillaceae</taxon>
        <taxon>Ferrovibrio</taxon>
    </lineage>
</organism>
<evidence type="ECO:0000313" key="7">
    <source>
        <dbReference type="Proteomes" id="UP000317496"/>
    </source>
</evidence>
<keyword evidence="3 4" id="KW-0732">Signal</keyword>
<feature type="domain" description="Solute-binding protein family 5" evidence="5">
    <location>
        <begin position="72"/>
        <end position="436"/>
    </location>
</feature>
<evidence type="ECO:0000256" key="4">
    <source>
        <dbReference type="SAM" id="SignalP"/>
    </source>
</evidence>
<evidence type="ECO:0000256" key="3">
    <source>
        <dbReference type="ARBA" id="ARBA00022729"/>
    </source>
</evidence>
<protein>
    <submittedName>
        <fullName evidence="6">ABC transporter substrate-binding protein</fullName>
    </submittedName>
</protein>
<dbReference type="RefSeq" id="WP_144258475.1">
    <property type="nucleotide sequence ID" value="NZ_CP041636.1"/>
</dbReference>
<dbReference type="InterPro" id="IPR030678">
    <property type="entry name" value="Peptide/Ni-bd"/>
</dbReference>
<evidence type="ECO:0000313" key="6">
    <source>
        <dbReference type="EMBL" id="QDO99479.1"/>
    </source>
</evidence>
<dbReference type="PIRSF" id="PIRSF002741">
    <property type="entry name" value="MppA"/>
    <property type="match status" value="1"/>
</dbReference>
<dbReference type="SUPFAM" id="SSF53850">
    <property type="entry name" value="Periplasmic binding protein-like II"/>
    <property type="match status" value="1"/>
</dbReference>
<name>A0A516H6S9_9PROT</name>
<comment type="similarity">
    <text evidence="2">Belongs to the bacterial solute-binding protein 5 family.</text>
</comment>
<dbReference type="InterPro" id="IPR039424">
    <property type="entry name" value="SBP_5"/>
</dbReference>
<proteinExistence type="inferred from homology"/>
<evidence type="ECO:0000259" key="5">
    <source>
        <dbReference type="Pfam" id="PF00496"/>
    </source>
</evidence>
<evidence type="ECO:0000256" key="1">
    <source>
        <dbReference type="ARBA" id="ARBA00004418"/>
    </source>
</evidence>
<sequence length="525" mass="58108">MRRTKSLKLLAVTAIAALLLQTGIAAAQSNVLRIRPFGDLKGIDPVTNSDYMARNHGYMIYDTLFAMDDKLQIKPQMLEKYDTSADGLTWTFTLRDGLVFHDKQPVTSADVVASLKRWGQRDGLGQQLFANTASLEAVDAKTTKLVLKQKWGLVLDALGKPSSGVPFIMPERIAKLPATESLTDPVGSGPFIMKKDEWVPGSKVVYVKNPDYKPRSDAPSGMAGAKQANVDRVEWLYMPDAQTALNALQAGEIDIFEEVPPDMLTLLSKNRKVKVAPQDSLGVQVVFRMNSIQPPFNNPKIREAIRYMVDQNVFMRAYVDIPALYKDCPSFYMCSSPYYTDAGWVKQDLAKARQLVKESGYDGTPVVVLHGTEAGITNTFSSVAEQLMRDIGLKVDPQAMDWGTLTARRTSKKPTSEGGWSLFISAPTGADMMDPLGHLGLRSNCDSSWFGWPCDEQIEKMRSEFAVTPDLAKRQDIAKALQLRANEVVPYVPLGQLHLVRGVSTSLTDIPRAAIPVYWNIKKAN</sequence>
<dbReference type="PANTHER" id="PTHR30290">
    <property type="entry name" value="PERIPLASMIC BINDING COMPONENT OF ABC TRANSPORTER"/>
    <property type="match status" value="1"/>
</dbReference>